<feature type="domain" description="Peptidase S9 prolyl oligopeptidase catalytic" evidence="1">
    <location>
        <begin position="439"/>
        <end position="642"/>
    </location>
</feature>
<keyword evidence="3" id="KW-1185">Reference proteome</keyword>
<dbReference type="AlphaFoldDB" id="A0A0C3HLE2"/>
<dbReference type="Pfam" id="PF00326">
    <property type="entry name" value="Peptidase_S9"/>
    <property type="match status" value="1"/>
</dbReference>
<dbReference type="EMBL" id="KN832874">
    <property type="protein sequence ID" value="KIN03122.1"/>
    <property type="molecule type" value="Genomic_DNA"/>
</dbReference>
<name>A0A0C3HLE2_OIDMZ</name>
<dbReference type="GO" id="GO:0006508">
    <property type="term" value="P:proteolysis"/>
    <property type="evidence" value="ECO:0007669"/>
    <property type="project" value="InterPro"/>
</dbReference>
<proteinExistence type="predicted"/>
<dbReference type="STRING" id="913774.A0A0C3HLE2"/>
<dbReference type="Gene3D" id="2.120.10.30">
    <property type="entry name" value="TolB, C-terminal domain"/>
    <property type="match status" value="1"/>
</dbReference>
<dbReference type="InterPro" id="IPR029058">
    <property type="entry name" value="AB_hydrolase_fold"/>
</dbReference>
<dbReference type="GO" id="GO:0008236">
    <property type="term" value="F:serine-type peptidase activity"/>
    <property type="evidence" value="ECO:0007669"/>
    <property type="project" value="InterPro"/>
</dbReference>
<dbReference type="Gene3D" id="3.40.50.1820">
    <property type="entry name" value="alpha/beta hydrolase"/>
    <property type="match status" value="1"/>
</dbReference>
<dbReference type="SUPFAM" id="SSF82171">
    <property type="entry name" value="DPP6 N-terminal domain-like"/>
    <property type="match status" value="1"/>
</dbReference>
<dbReference type="InterPro" id="IPR050585">
    <property type="entry name" value="Xaa-Pro_dipeptidyl-ppase/CocE"/>
</dbReference>
<dbReference type="InParanoid" id="A0A0C3HLE2"/>
<dbReference type="InterPro" id="IPR011042">
    <property type="entry name" value="6-blade_b-propeller_TolB-like"/>
</dbReference>
<sequence length="654" mass="71962">MSSQPQVAPYGTWSSPISVDLVSGSSVSFFELHVNPKTGAIYLVEGRPAEKGRCVIVEQRGTESVDILPPEYSARSKVHEYGGGAVICSPDGSLIFSDAGTSGVFRLISADDVQPIINASEHFRYADFDIHPIQTNLVLSVQEDHSGKIVENRIVVINSDDKSVTTVSQGADFYCAPRFNHDGTKICWVQWNHPDMPWTGSELYIADWKEAGPSNAKKIAGKAAEESIRQPKWHEDGTLFFISDRTGFSQLYRLHCPSLEVLPLVLPGWKDADIASKRVFSALGNNSYTILNATQLVTTSTKHATDTLLLVDLQTSKAVELSLGLVDIPLNSIRKISNTKFVVLGSKSTAPSSLYLVDITKPSEEVLLKPSTSISLPHSIYSIARLITFPRTEGNETGGVSHAIFNPPHNPSYTPVPGTKPPVIVSIHGGPIAHDAPGLDLRTQYWTSRGYAYVHVNHVGSTGYGRKYWEALKYSWGIKDVNDCASCLAYLTETGLVDGTKAGIVGASAGGYTVLQSLVEFPKLWAAGNSRFGIGNLKSLATMTHKFESHFLYYLMFPEDMPKEEQENIYRKRSPVFHVDKIESPLLILQGNEDMVVPLNQAEEMTRVLKEGGKDVKLVVFQGEGHGFRMQKNVKAAILEEEKLWRRTLLGLQD</sequence>
<dbReference type="Proteomes" id="UP000054321">
    <property type="component" value="Unassembled WGS sequence"/>
</dbReference>
<dbReference type="PANTHER" id="PTHR43056">
    <property type="entry name" value="PEPTIDASE S9 PROLYL OLIGOPEPTIDASE"/>
    <property type="match status" value="1"/>
</dbReference>
<organism evidence="2 3">
    <name type="scientific">Oidiodendron maius (strain Zn)</name>
    <dbReference type="NCBI Taxonomy" id="913774"/>
    <lineage>
        <taxon>Eukaryota</taxon>
        <taxon>Fungi</taxon>
        <taxon>Dikarya</taxon>
        <taxon>Ascomycota</taxon>
        <taxon>Pezizomycotina</taxon>
        <taxon>Leotiomycetes</taxon>
        <taxon>Leotiomycetes incertae sedis</taxon>
        <taxon>Myxotrichaceae</taxon>
        <taxon>Oidiodendron</taxon>
    </lineage>
</organism>
<gene>
    <name evidence="2" type="ORF">OIDMADRAFT_40776</name>
</gene>
<dbReference type="PANTHER" id="PTHR43056:SF5">
    <property type="entry name" value="PEPTIDASE S9 PROLYL OLIGOPEPTIDASE CATALYTIC DOMAIN-CONTAINING PROTEIN"/>
    <property type="match status" value="1"/>
</dbReference>
<reference evidence="2 3" key="1">
    <citation type="submission" date="2014-04" db="EMBL/GenBank/DDBJ databases">
        <authorList>
            <consortium name="DOE Joint Genome Institute"/>
            <person name="Kuo A."/>
            <person name="Martino E."/>
            <person name="Perotto S."/>
            <person name="Kohler A."/>
            <person name="Nagy L.G."/>
            <person name="Floudas D."/>
            <person name="Copeland A."/>
            <person name="Barry K.W."/>
            <person name="Cichocki N."/>
            <person name="Veneault-Fourrey C."/>
            <person name="LaButti K."/>
            <person name="Lindquist E.A."/>
            <person name="Lipzen A."/>
            <person name="Lundell T."/>
            <person name="Morin E."/>
            <person name="Murat C."/>
            <person name="Sun H."/>
            <person name="Tunlid A."/>
            <person name="Henrissat B."/>
            <person name="Grigoriev I.V."/>
            <person name="Hibbett D.S."/>
            <person name="Martin F."/>
            <person name="Nordberg H.P."/>
            <person name="Cantor M.N."/>
            <person name="Hua S.X."/>
        </authorList>
    </citation>
    <scope>NUCLEOTIDE SEQUENCE [LARGE SCALE GENOMIC DNA]</scope>
    <source>
        <strain evidence="2 3">Zn</strain>
    </source>
</reference>
<dbReference type="InterPro" id="IPR001375">
    <property type="entry name" value="Peptidase_S9_cat"/>
</dbReference>
<reference evidence="3" key="2">
    <citation type="submission" date="2015-01" db="EMBL/GenBank/DDBJ databases">
        <title>Evolutionary Origins and Diversification of the Mycorrhizal Mutualists.</title>
        <authorList>
            <consortium name="DOE Joint Genome Institute"/>
            <consortium name="Mycorrhizal Genomics Consortium"/>
            <person name="Kohler A."/>
            <person name="Kuo A."/>
            <person name="Nagy L.G."/>
            <person name="Floudas D."/>
            <person name="Copeland A."/>
            <person name="Barry K.W."/>
            <person name="Cichocki N."/>
            <person name="Veneault-Fourrey C."/>
            <person name="LaButti K."/>
            <person name="Lindquist E.A."/>
            <person name="Lipzen A."/>
            <person name="Lundell T."/>
            <person name="Morin E."/>
            <person name="Murat C."/>
            <person name="Riley R."/>
            <person name="Ohm R."/>
            <person name="Sun H."/>
            <person name="Tunlid A."/>
            <person name="Henrissat B."/>
            <person name="Grigoriev I.V."/>
            <person name="Hibbett D.S."/>
            <person name="Martin F."/>
        </authorList>
    </citation>
    <scope>NUCLEOTIDE SEQUENCE [LARGE SCALE GENOMIC DNA]</scope>
    <source>
        <strain evidence="3">Zn</strain>
    </source>
</reference>
<dbReference type="SUPFAM" id="SSF53474">
    <property type="entry name" value="alpha/beta-Hydrolases"/>
    <property type="match status" value="1"/>
</dbReference>
<dbReference type="HOGENOM" id="CLU_012236_1_0_1"/>
<protein>
    <recommendedName>
        <fullName evidence="1">Peptidase S9 prolyl oligopeptidase catalytic domain-containing protein</fullName>
    </recommendedName>
</protein>
<dbReference type="OrthoDB" id="43744at2759"/>
<evidence type="ECO:0000259" key="1">
    <source>
        <dbReference type="Pfam" id="PF00326"/>
    </source>
</evidence>
<accession>A0A0C3HLE2</accession>
<evidence type="ECO:0000313" key="3">
    <source>
        <dbReference type="Proteomes" id="UP000054321"/>
    </source>
</evidence>
<evidence type="ECO:0000313" key="2">
    <source>
        <dbReference type="EMBL" id="KIN03122.1"/>
    </source>
</evidence>